<dbReference type="AlphaFoldDB" id="A0AAI8YCR1"/>
<proteinExistence type="predicted"/>
<sequence length="1036" mass="114398">MAGSQSRDDGDFFPFVFESSTSVPQAEPPTVTQAASSKSARSLTPRGPLFTDLNEAHKKITSRLGSNNPFRKASNEADSTPSISNRDFSSSSFGRPIVGPGSEPPNDHLPSRPASTAGTLLARTRRASSFDSRAMSTDLPRNEVHPKVDVARLDQTVDLHLSEISARPLETSGSTVEKIYDQYASTSLDHPSSSFGSSGFGYTFSGAYNPPNYHPISREGAATRCGFRGEELRGPQMKVRKNAVRGHYFQAESSSSQPPQSPLPTAPPILVGAVSTRQSAEGSSAPPESSVSDSQHLLDADAQVNELREACDALVPMPLRIPSNRVQQVSQERKQDDLPGDADNSLETNHDPFKYDAGDYQTFLRPLGPLGERDISQALRRMSRAGVPTLGTFVSPDGSPCEKAGDQTPPNSLDSDEDASPAPRRRLQGNFFDESAFGAAAAGDRRVRDIKVVIGRKPDLELDDGMNHGRFDDPNHFNSAHNRVVRGKFLREMTSDGDWVTEATSEVGFGAYAAPPRQPFETGVKATGSSIADYSDDDGGHPQGPFSSREHILQHPAGEAPRNAYEIRRLKDTKQPVFLPRRTNAFPENSIRLYSNSAKDEASSARDPFAKDWSSNPFGQGSYRRADAKSNFNYKFDRKGPSKYDFRDSTSEYAPAAASNQATCGTQFTATHAMLPEADDDLGDDNHPSTTDARFDESADFEAERNPSIRVSALKDAYATSQLDRQSRGPRDPVARDYQYRQPRELDQKEFVAASPCLFHGDLHGEPHSASSKFQFELLPLDQAQLKYKKQRDSGETDETEPAEIRINRAKSNDSSRGFSGSSPIEPPKQAHVRRKRLGANLSSSFTPPSWQSLRDALQDTPTPLRRLEISPISSGDQSMPMDSVLGSPETPTTNYTDTPTMVKKHGWYGKVSPRLRPLRRQNQRNYADQSIRNYMERNPTPGFVSPDDYISDKARYRRKCWFYVMIVLSFLPFFALLVLTGVFNDSLAWFTQGEVYQLTRSQRKIIKGLFISECIVYAACITAIVVYYVTKSRGL</sequence>
<feature type="region of interest" description="Disordered" evidence="1">
    <location>
        <begin position="677"/>
        <end position="707"/>
    </location>
</feature>
<evidence type="ECO:0000313" key="4">
    <source>
        <dbReference type="Proteomes" id="UP001295740"/>
    </source>
</evidence>
<comment type="caution">
    <text evidence="3">The sequence shown here is derived from an EMBL/GenBank/DDBJ whole genome shotgun (WGS) entry which is preliminary data.</text>
</comment>
<evidence type="ECO:0000256" key="1">
    <source>
        <dbReference type="SAM" id="MobiDB-lite"/>
    </source>
</evidence>
<keyword evidence="2" id="KW-0472">Membrane</keyword>
<keyword evidence="4" id="KW-1185">Reference proteome</keyword>
<dbReference type="EMBL" id="CAUWAG010000003">
    <property type="protein sequence ID" value="CAJ2500026.1"/>
    <property type="molecule type" value="Genomic_DNA"/>
</dbReference>
<feature type="transmembrane region" description="Helical" evidence="2">
    <location>
        <begin position="1006"/>
        <end position="1030"/>
    </location>
</feature>
<gene>
    <name evidence="3" type="ORF">KHLLAP_LOCUS494</name>
</gene>
<feature type="compositionally biased region" description="Basic and acidic residues" evidence="1">
    <location>
        <begin position="803"/>
        <end position="814"/>
    </location>
</feature>
<feature type="compositionally biased region" description="Basic and acidic residues" evidence="1">
    <location>
        <begin position="1"/>
        <end position="10"/>
    </location>
</feature>
<feature type="region of interest" description="Disordered" evidence="1">
    <location>
        <begin position="871"/>
        <end position="900"/>
    </location>
</feature>
<evidence type="ECO:0000256" key="2">
    <source>
        <dbReference type="SAM" id="Phobius"/>
    </source>
</evidence>
<feature type="compositionally biased region" description="Basic and acidic residues" evidence="1">
    <location>
        <begin position="693"/>
        <end position="707"/>
    </location>
</feature>
<feature type="compositionally biased region" description="Low complexity" evidence="1">
    <location>
        <begin position="82"/>
        <end position="92"/>
    </location>
</feature>
<feature type="region of interest" description="Disordered" evidence="1">
    <location>
        <begin position="787"/>
        <end position="831"/>
    </location>
</feature>
<feature type="compositionally biased region" description="Low complexity" evidence="1">
    <location>
        <begin position="889"/>
        <end position="900"/>
    </location>
</feature>
<feature type="region of interest" description="Disordered" evidence="1">
    <location>
        <begin position="1"/>
        <end position="134"/>
    </location>
</feature>
<feature type="region of interest" description="Disordered" evidence="1">
    <location>
        <begin position="597"/>
        <end position="624"/>
    </location>
</feature>
<keyword evidence="2" id="KW-0812">Transmembrane</keyword>
<feature type="compositionally biased region" description="Low complexity" evidence="1">
    <location>
        <begin position="279"/>
        <end position="294"/>
    </location>
</feature>
<feature type="region of interest" description="Disordered" evidence="1">
    <location>
        <begin position="249"/>
        <end position="295"/>
    </location>
</feature>
<organism evidence="3 4">
    <name type="scientific">Anthostomella pinea</name>
    <dbReference type="NCBI Taxonomy" id="933095"/>
    <lineage>
        <taxon>Eukaryota</taxon>
        <taxon>Fungi</taxon>
        <taxon>Dikarya</taxon>
        <taxon>Ascomycota</taxon>
        <taxon>Pezizomycotina</taxon>
        <taxon>Sordariomycetes</taxon>
        <taxon>Xylariomycetidae</taxon>
        <taxon>Xylariales</taxon>
        <taxon>Xylariaceae</taxon>
        <taxon>Anthostomella</taxon>
    </lineage>
</organism>
<protein>
    <submittedName>
        <fullName evidence="3">Uu.00g028790.m01.CDS01</fullName>
    </submittedName>
</protein>
<accession>A0AAI8YCR1</accession>
<feature type="region of interest" description="Disordered" evidence="1">
    <location>
        <begin position="389"/>
        <end position="427"/>
    </location>
</feature>
<reference evidence="3" key="1">
    <citation type="submission" date="2023-10" db="EMBL/GenBank/DDBJ databases">
        <authorList>
            <person name="Hackl T."/>
        </authorList>
    </citation>
    <scope>NUCLEOTIDE SEQUENCE</scope>
</reference>
<feature type="compositionally biased region" description="Polar residues" evidence="1">
    <location>
        <begin position="18"/>
        <end position="42"/>
    </location>
</feature>
<dbReference type="Proteomes" id="UP001295740">
    <property type="component" value="Unassembled WGS sequence"/>
</dbReference>
<feature type="region of interest" description="Disordered" evidence="1">
    <location>
        <begin position="322"/>
        <end position="356"/>
    </location>
</feature>
<name>A0AAI8YCR1_9PEZI</name>
<feature type="compositionally biased region" description="Basic and acidic residues" evidence="1">
    <location>
        <begin position="598"/>
        <end position="610"/>
    </location>
</feature>
<evidence type="ECO:0000313" key="3">
    <source>
        <dbReference type="EMBL" id="CAJ2500026.1"/>
    </source>
</evidence>
<keyword evidence="2" id="KW-1133">Transmembrane helix</keyword>
<feature type="transmembrane region" description="Helical" evidence="2">
    <location>
        <begin position="962"/>
        <end position="985"/>
    </location>
</feature>